<feature type="domain" description="HTH gntR-type" evidence="5">
    <location>
        <begin position="1"/>
        <end position="69"/>
    </location>
</feature>
<dbReference type="PROSITE" id="PS50949">
    <property type="entry name" value="HTH_GNTR"/>
    <property type="match status" value="1"/>
</dbReference>
<dbReference type="SUPFAM" id="SSF46785">
    <property type="entry name" value="Winged helix' DNA-binding domain"/>
    <property type="match status" value="1"/>
</dbReference>
<dbReference type="SMART" id="SM00866">
    <property type="entry name" value="UTRA"/>
    <property type="match status" value="1"/>
</dbReference>
<dbReference type="GO" id="GO:0003700">
    <property type="term" value="F:DNA-binding transcription factor activity"/>
    <property type="evidence" value="ECO:0007669"/>
    <property type="project" value="UniProtKB-UniRule"/>
</dbReference>
<evidence type="ECO:0000259" key="5">
    <source>
        <dbReference type="PROSITE" id="PS50949"/>
    </source>
</evidence>
<keyword evidence="3" id="KW-0804">Transcription</keyword>
<dbReference type="InterPro" id="IPR050679">
    <property type="entry name" value="Bact_HTH_transcr_reg"/>
</dbReference>
<proteinExistence type="predicted"/>
<dbReference type="GO" id="GO:0045892">
    <property type="term" value="P:negative regulation of DNA-templated transcription"/>
    <property type="evidence" value="ECO:0007669"/>
    <property type="project" value="TreeGrafter"/>
</dbReference>
<dbReference type="PRINTS" id="PR00035">
    <property type="entry name" value="HTHGNTR"/>
</dbReference>
<dbReference type="Pfam" id="PF07702">
    <property type="entry name" value="UTRA"/>
    <property type="match status" value="1"/>
</dbReference>
<dbReference type="AlphaFoldDB" id="A0AAW3H7I3"/>
<evidence type="ECO:0000313" key="7">
    <source>
        <dbReference type="Proteomes" id="UP000033658"/>
    </source>
</evidence>
<dbReference type="InterPro" id="IPR011663">
    <property type="entry name" value="UTRA"/>
</dbReference>
<dbReference type="NCBIfam" id="TIGR02404">
    <property type="entry name" value="trehalos_R_Bsub"/>
    <property type="match status" value="1"/>
</dbReference>
<dbReference type="Proteomes" id="UP000033658">
    <property type="component" value="Unassembled WGS sequence"/>
</dbReference>
<dbReference type="InterPro" id="IPR000524">
    <property type="entry name" value="Tscrpt_reg_HTH_GntR"/>
</dbReference>
<organism evidence="6 7">
    <name type="scientific">Streptococcus gordonii</name>
    <dbReference type="NCBI Taxonomy" id="1302"/>
    <lineage>
        <taxon>Bacteria</taxon>
        <taxon>Bacillati</taxon>
        <taxon>Bacillota</taxon>
        <taxon>Bacilli</taxon>
        <taxon>Lactobacillales</taxon>
        <taxon>Streptococcaceae</taxon>
        <taxon>Streptococcus</taxon>
    </lineage>
</organism>
<dbReference type="RefSeq" id="WP_045504045.1">
    <property type="nucleotide sequence ID" value="NZ_CP077224.1"/>
</dbReference>
<keyword evidence="1" id="KW-0805">Transcription regulation</keyword>
<accession>A0AAW3H7I3</accession>
<sequence>MKKYQQLFKLIEQDILSEKYPVGEFLPSENELTQIYKVSRDTVRKALEQLQKEGLIQKFKGQGSKIVKQEHINFPISNLTSYQELVLQNKLDSKTNVISLEKITVDKKLAKLTGFPEYRLVWRIVRQRVVDQVASVLDIDYLDKELVPTMTREIAEHSIYHFIENNLGLSIDYAKKEITIDHATSRDKILLDIERESHVVSVKSQVYLANGQQFQFTDSRHKLDKFRFVDFAKRHG</sequence>
<dbReference type="CDD" id="cd07377">
    <property type="entry name" value="WHTH_GntR"/>
    <property type="match status" value="1"/>
</dbReference>
<name>A0AAW3H7I3_STRGN</name>
<comment type="caution">
    <text evidence="6">The sequence shown here is derived from an EMBL/GenBank/DDBJ whole genome shotgun (WGS) entry which is preliminary data.</text>
</comment>
<dbReference type="PANTHER" id="PTHR44846">
    <property type="entry name" value="MANNOSYL-D-GLYCERATE TRANSPORT/METABOLISM SYSTEM REPRESSOR MNGR-RELATED"/>
    <property type="match status" value="1"/>
</dbReference>
<dbReference type="SMART" id="SM00345">
    <property type="entry name" value="HTH_GNTR"/>
    <property type="match status" value="1"/>
</dbReference>
<gene>
    <name evidence="6" type="primary">treR</name>
    <name evidence="6" type="ORF">TZ86_01046</name>
</gene>
<dbReference type="Gene3D" id="3.40.1410.10">
    <property type="entry name" value="Chorismate lyase-like"/>
    <property type="match status" value="1"/>
</dbReference>
<evidence type="ECO:0000256" key="4">
    <source>
        <dbReference type="NCBIfam" id="TIGR02404"/>
    </source>
</evidence>
<dbReference type="InterPro" id="IPR036390">
    <property type="entry name" value="WH_DNA-bd_sf"/>
</dbReference>
<protein>
    <recommendedName>
        <fullName evidence="4">Trehalose operon repressor</fullName>
    </recommendedName>
</protein>
<dbReference type="SUPFAM" id="SSF64288">
    <property type="entry name" value="Chorismate lyase-like"/>
    <property type="match status" value="1"/>
</dbReference>
<dbReference type="Pfam" id="PF00392">
    <property type="entry name" value="GntR"/>
    <property type="match status" value="1"/>
</dbReference>
<dbReference type="InterPro" id="IPR028978">
    <property type="entry name" value="Chorismate_lyase_/UTRA_dom_sf"/>
</dbReference>
<dbReference type="Gene3D" id="1.10.10.10">
    <property type="entry name" value="Winged helix-like DNA-binding domain superfamily/Winged helix DNA-binding domain"/>
    <property type="match status" value="1"/>
</dbReference>
<dbReference type="GO" id="GO:0003677">
    <property type="term" value="F:DNA binding"/>
    <property type="evidence" value="ECO:0007669"/>
    <property type="project" value="UniProtKB-UniRule"/>
</dbReference>
<dbReference type="InterPro" id="IPR036388">
    <property type="entry name" value="WH-like_DNA-bd_sf"/>
</dbReference>
<dbReference type="EMBL" id="JYGL01000001">
    <property type="protein sequence ID" value="KJQ59200.1"/>
    <property type="molecule type" value="Genomic_DNA"/>
</dbReference>
<keyword evidence="2" id="KW-0238">DNA-binding</keyword>
<evidence type="ECO:0000256" key="3">
    <source>
        <dbReference type="ARBA" id="ARBA00023163"/>
    </source>
</evidence>
<evidence type="ECO:0000256" key="1">
    <source>
        <dbReference type="ARBA" id="ARBA00023015"/>
    </source>
</evidence>
<dbReference type="InterPro" id="IPR012770">
    <property type="entry name" value="TreR"/>
</dbReference>
<reference evidence="6 7" key="1">
    <citation type="submission" date="2015-02" db="EMBL/GenBank/DDBJ databases">
        <title>Evolution of amylase-binding proteins of oral streptococcal species.</title>
        <authorList>
            <person name="Haase E.M."/>
        </authorList>
    </citation>
    <scope>NUCLEOTIDE SEQUENCE [LARGE SCALE GENOMIC DNA]</scope>
    <source>
        <strain evidence="6 7">G9B</strain>
    </source>
</reference>
<dbReference type="PANTHER" id="PTHR44846:SF12">
    <property type="entry name" value="HTH-TYPE TRANSCRIPTIONAL REGULATOR TRER"/>
    <property type="match status" value="1"/>
</dbReference>
<evidence type="ECO:0000256" key="2">
    <source>
        <dbReference type="ARBA" id="ARBA00023125"/>
    </source>
</evidence>
<dbReference type="GeneID" id="93787931"/>
<evidence type="ECO:0000313" key="6">
    <source>
        <dbReference type="EMBL" id="KJQ59200.1"/>
    </source>
</evidence>